<keyword evidence="2" id="KW-0472">Membrane</keyword>
<protein>
    <submittedName>
        <fullName evidence="3">Uncharacterized protein</fullName>
    </submittedName>
</protein>
<feature type="transmembrane region" description="Helical" evidence="2">
    <location>
        <begin position="37"/>
        <end position="61"/>
    </location>
</feature>
<feature type="region of interest" description="Disordered" evidence="1">
    <location>
        <begin position="1"/>
        <end position="20"/>
    </location>
</feature>
<keyword evidence="2" id="KW-1133">Transmembrane helix</keyword>
<dbReference type="AlphaFoldDB" id="A0A6V7W6W4"/>
<sequence>MDREACDLRTTTRRADNHHSPSLEFSSLRDGVSDGKVILETTTLLIIRYLLDYFIISFAFLSEKFG</sequence>
<evidence type="ECO:0000256" key="2">
    <source>
        <dbReference type="SAM" id="Phobius"/>
    </source>
</evidence>
<evidence type="ECO:0000256" key="1">
    <source>
        <dbReference type="SAM" id="MobiDB-lite"/>
    </source>
</evidence>
<evidence type="ECO:0000313" key="4">
    <source>
        <dbReference type="Proteomes" id="UP000580250"/>
    </source>
</evidence>
<proteinExistence type="predicted"/>
<keyword evidence="2" id="KW-0812">Transmembrane</keyword>
<evidence type="ECO:0000313" key="3">
    <source>
        <dbReference type="EMBL" id="CAD2182051.1"/>
    </source>
</evidence>
<dbReference type="EMBL" id="CAJEWN010000419">
    <property type="protein sequence ID" value="CAD2182051.1"/>
    <property type="molecule type" value="Genomic_DNA"/>
</dbReference>
<accession>A0A6V7W6W4</accession>
<reference evidence="3 4" key="1">
    <citation type="submission" date="2020-08" db="EMBL/GenBank/DDBJ databases">
        <authorList>
            <person name="Koutsovoulos G."/>
            <person name="Danchin GJ E."/>
        </authorList>
    </citation>
    <scope>NUCLEOTIDE SEQUENCE [LARGE SCALE GENOMIC DNA]</scope>
</reference>
<gene>
    <name evidence="3" type="ORF">MENT_LOCUS34236</name>
</gene>
<dbReference type="Proteomes" id="UP000580250">
    <property type="component" value="Unassembled WGS sequence"/>
</dbReference>
<organism evidence="3 4">
    <name type="scientific">Meloidogyne enterolobii</name>
    <name type="common">Root-knot nematode worm</name>
    <name type="synonym">Meloidogyne mayaguensis</name>
    <dbReference type="NCBI Taxonomy" id="390850"/>
    <lineage>
        <taxon>Eukaryota</taxon>
        <taxon>Metazoa</taxon>
        <taxon>Ecdysozoa</taxon>
        <taxon>Nematoda</taxon>
        <taxon>Chromadorea</taxon>
        <taxon>Rhabditida</taxon>
        <taxon>Tylenchina</taxon>
        <taxon>Tylenchomorpha</taxon>
        <taxon>Tylenchoidea</taxon>
        <taxon>Meloidogynidae</taxon>
        <taxon>Meloidogyninae</taxon>
        <taxon>Meloidogyne</taxon>
    </lineage>
</organism>
<name>A0A6V7W6W4_MELEN</name>
<comment type="caution">
    <text evidence="3">The sequence shown here is derived from an EMBL/GenBank/DDBJ whole genome shotgun (WGS) entry which is preliminary data.</text>
</comment>